<sequence>MHIPAWKNTLKAIGTGAAGGGLFTMLQLPLPWLLGALVSTSIWKHFSNVPAPVTPAFRNIAFLMLGIYFALFIDPGKVIDIIPVLPFYLLFTIIIISLCLWTGYFLARKLLMQKLTGVLGLVPGAPSAVILMSDSLHANTPFILLLHSLRKIIVLFTVPFVLFLFFVDMNAPSEPEALVNQNMEGSYWWYAFALAFSTLYYLNKNLFLAGPPVIMGSLIFFGVDPAPYPEAALAAAHLFLGTYLGSKLKLTDMKQSGAPVLWYTGAVLLLITLSAGFGLLLSAVTSVDQITAVMSLMPGGLLEVGIIAAGTGGDPGAVLMLQFVRFLIIFYGLPPLLFWYFSRKQKVPV</sequence>
<keyword evidence="1" id="KW-0472">Membrane</keyword>
<feature type="transmembrane region" description="Helical" evidence="1">
    <location>
        <begin position="148"/>
        <end position="167"/>
    </location>
</feature>
<dbReference type="EMBL" id="FNIL01000005">
    <property type="protein sequence ID" value="SDN99512.1"/>
    <property type="molecule type" value="Genomic_DNA"/>
</dbReference>
<feature type="transmembrane region" description="Helical" evidence="1">
    <location>
        <begin position="12"/>
        <end position="35"/>
    </location>
</feature>
<proteinExistence type="predicted"/>
<feature type="transmembrane region" description="Helical" evidence="1">
    <location>
        <begin position="260"/>
        <end position="281"/>
    </location>
</feature>
<dbReference type="Pfam" id="PF05145">
    <property type="entry name" value="AbrB"/>
    <property type="match status" value="1"/>
</dbReference>
<dbReference type="OrthoDB" id="5460360at2"/>
<feature type="transmembrane region" description="Helical" evidence="1">
    <location>
        <begin position="293"/>
        <end position="313"/>
    </location>
</feature>
<keyword evidence="1" id="KW-0812">Transmembrane</keyword>
<protein>
    <recommendedName>
        <fullName evidence="4">AbrB family transcriptional regulator</fullName>
    </recommendedName>
</protein>
<dbReference type="GO" id="GO:0010468">
    <property type="term" value="P:regulation of gene expression"/>
    <property type="evidence" value="ECO:0007669"/>
    <property type="project" value="InterPro"/>
</dbReference>
<dbReference type="InterPro" id="IPR007820">
    <property type="entry name" value="AbrB_fam"/>
</dbReference>
<feature type="transmembrane region" description="Helical" evidence="1">
    <location>
        <begin position="187"/>
        <end position="203"/>
    </location>
</feature>
<dbReference type="STRING" id="745820.SAMN04488053_105147"/>
<feature type="transmembrane region" description="Helical" evidence="1">
    <location>
        <begin position="319"/>
        <end position="341"/>
    </location>
</feature>
<evidence type="ECO:0008006" key="4">
    <source>
        <dbReference type="Google" id="ProtNLM"/>
    </source>
</evidence>
<feature type="transmembrane region" description="Helical" evidence="1">
    <location>
        <begin position="85"/>
        <end position="106"/>
    </location>
</feature>
<dbReference type="AlphaFoldDB" id="A0A1H0FY59"/>
<dbReference type="PIRSF" id="PIRSF038991">
    <property type="entry name" value="Protein_AbrB"/>
    <property type="match status" value="1"/>
</dbReference>
<feature type="transmembrane region" description="Helical" evidence="1">
    <location>
        <begin position="118"/>
        <end position="136"/>
    </location>
</feature>
<evidence type="ECO:0000313" key="2">
    <source>
        <dbReference type="EMBL" id="SDN99512.1"/>
    </source>
</evidence>
<gene>
    <name evidence="2" type="ORF">SAMN04488053_105147</name>
</gene>
<evidence type="ECO:0000256" key="1">
    <source>
        <dbReference type="SAM" id="Phobius"/>
    </source>
</evidence>
<organism evidence="2 3">
    <name type="scientific">Alkalicoccus daliensis</name>
    <dbReference type="NCBI Taxonomy" id="745820"/>
    <lineage>
        <taxon>Bacteria</taxon>
        <taxon>Bacillati</taxon>
        <taxon>Bacillota</taxon>
        <taxon>Bacilli</taxon>
        <taxon>Bacillales</taxon>
        <taxon>Bacillaceae</taxon>
        <taxon>Alkalicoccus</taxon>
    </lineage>
</organism>
<dbReference type="GO" id="GO:0016020">
    <property type="term" value="C:membrane"/>
    <property type="evidence" value="ECO:0007669"/>
    <property type="project" value="InterPro"/>
</dbReference>
<reference evidence="3" key="1">
    <citation type="submission" date="2016-10" db="EMBL/GenBank/DDBJ databases">
        <authorList>
            <person name="Varghese N."/>
            <person name="Submissions S."/>
        </authorList>
    </citation>
    <scope>NUCLEOTIDE SEQUENCE [LARGE SCALE GENOMIC DNA]</scope>
    <source>
        <strain evidence="3">CGMCC 1.10369</strain>
    </source>
</reference>
<evidence type="ECO:0000313" key="3">
    <source>
        <dbReference type="Proteomes" id="UP000198778"/>
    </source>
</evidence>
<dbReference type="PANTHER" id="PTHR38457">
    <property type="entry name" value="REGULATOR ABRB-RELATED"/>
    <property type="match status" value="1"/>
</dbReference>
<accession>A0A1H0FY59</accession>
<dbReference type="RefSeq" id="WP_090842870.1">
    <property type="nucleotide sequence ID" value="NZ_FNIL01000005.1"/>
</dbReference>
<dbReference type="PANTHER" id="PTHR38457:SF1">
    <property type="entry name" value="REGULATOR ABRB-RELATED"/>
    <property type="match status" value="1"/>
</dbReference>
<keyword evidence="3" id="KW-1185">Reference proteome</keyword>
<dbReference type="Proteomes" id="UP000198778">
    <property type="component" value="Unassembled WGS sequence"/>
</dbReference>
<name>A0A1H0FY59_9BACI</name>
<keyword evidence="1" id="KW-1133">Transmembrane helix</keyword>
<feature type="transmembrane region" description="Helical" evidence="1">
    <location>
        <begin position="55"/>
        <end position="73"/>
    </location>
</feature>